<feature type="transmembrane region" description="Helical" evidence="9">
    <location>
        <begin position="14"/>
        <end position="33"/>
    </location>
</feature>
<sequence length="170" mass="19765">MIKIKNFYDKLEEYLLVSSLIINVIIVFSQVIMRSVFNYSLSWTEELSRYIFIWQTWLGTSTALKYDQHIKVDLIYTLVKNEKIKKVFKILAYLIWFAFSLFLVYIGWKLTKSMASRNALSSGMRISLVFVYIVLPISSSLVCLRLIPKIYANIKNIITPDDNISKGGNV</sequence>
<name>A0ABS4GEI5_9FIRM</name>
<evidence type="ECO:0000313" key="11">
    <source>
        <dbReference type="EMBL" id="MBP1926099.1"/>
    </source>
</evidence>
<evidence type="ECO:0000256" key="2">
    <source>
        <dbReference type="ARBA" id="ARBA00022448"/>
    </source>
</evidence>
<proteinExistence type="inferred from homology"/>
<evidence type="ECO:0000256" key="7">
    <source>
        <dbReference type="ARBA" id="ARBA00023136"/>
    </source>
</evidence>
<dbReference type="InterPro" id="IPR007387">
    <property type="entry name" value="TRAP_DctQ"/>
</dbReference>
<keyword evidence="5 9" id="KW-0812">Transmembrane</keyword>
<evidence type="ECO:0000313" key="12">
    <source>
        <dbReference type="Proteomes" id="UP001519342"/>
    </source>
</evidence>
<evidence type="ECO:0000259" key="10">
    <source>
        <dbReference type="Pfam" id="PF04290"/>
    </source>
</evidence>
<evidence type="ECO:0000256" key="4">
    <source>
        <dbReference type="ARBA" id="ARBA00022519"/>
    </source>
</evidence>
<evidence type="ECO:0000256" key="5">
    <source>
        <dbReference type="ARBA" id="ARBA00022692"/>
    </source>
</evidence>
<accession>A0ABS4GEI5</accession>
<dbReference type="EMBL" id="JAGGKS010000005">
    <property type="protein sequence ID" value="MBP1926099.1"/>
    <property type="molecule type" value="Genomic_DNA"/>
</dbReference>
<keyword evidence="3" id="KW-1003">Cell membrane</keyword>
<evidence type="ECO:0000256" key="9">
    <source>
        <dbReference type="SAM" id="Phobius"/>
    </source>
</evidence>
<feature type="domain" description="Tripartite ATP-independent periplasmic transporters DctQ component" evidence="10">
    <location>
        <begin position="24"/>
        <end position="154"/>
    </location>
</feature>
<evidence type="ECO:0000256" key="1">
    <source>
        <dbReference type="ARBA" id="ARBA00004429"/>
    </source>
</evidence>
<reference evidence="11 12" key="1">
    <citation type="submission" date="2021-03" db="EMBL/GenBank/DDBJ databases">
        <title>Genomic Encyclopedia of Type Strains, Phase IV (KMG-IV): sequencing the most valuable type-strain genomes for metagenomic binning, comparative biology and taxonomic classification.</title>
        <authorList>
            <person name="Goeker M."/>
        </authorList>
    </citation>
    <scope>NUCLEOTIDE SEQUENCE [LARGE SCALE GENOMIC DNA]</scope>
    <source>
        <strain evidence="11 12">DSM 24004</strain>
    </source>
</reference>
<organism evidence="11 12">
    <name type="scientific">Sedimentibacter acidaminivorans</name>
    <dbReference type="NCBI Taxonomy" id="913099"/>
    <lineage>
        <taxon>Bacteria</taxon>
        <taxon>Bacillati</taxon>
        <taxon>Bacillota</taxon>
        <taxon>Tissierellia</taxon>
        <taxon>Sedimentibacter</taxon>
    </lineage>
</organism>
<comment type="subcellular location">
    <subcellularLocation>
        <location evidence="1">Cell inner membrane</location>
        <topology evidence="1">Multi-pass membrane protein</topology>
    </subcellularLocation>
</comment>
<keyword evidence="2" id="KW-0813">Transport</keyword>
<evidence type="ECO:0000256" key="6">
    <source>
        <dbReference type="ARBA" id="ARBA00022989"/>
    </source>
</evidence>
<evidence type="ECO:0000256" key="8">
    <source>
        <dbReference type="ARBA" id="ARBA00038436"/>
    </source>
</evidence>
<comment type="caution">
    <text evidence="11">The sequence shown here is derived from an EMBL/GenBank/DDBJ whole genome shotgun (WGS) entry which is preliminary data.</text>
</comment>
<dbReference type="PANTHER" id="PTHR35011">
    <property type="entry name" value="2,3-DIKETO-L-GULONATE TRAP TRANSPORTER SMALL PERMEASE PROTEIN YIAM"/>
    <property type="match status" value="1"/>
</dbReference>
<protein>
    <submittedName>
        <fullName evidence="11">TRAP-type C4-dicarboxylate transport system permease small subunit</fullName>
    </submittedName>
</protein>
<dbReference type="InterPro" id="IPR055348">
    <property type="entry name" value="DctQ"/>
</dbReference>
<keyword evidence="7 9" id="KW-0472">Membrane</keyword>
<feature type="transmembrane region" description="Helical" evidence="9">
    <location>
        <begin position="128"/>
        <end position="147"/>
    </location>
</feature>
<keyword evidence="6 9" id="KW-1133">Transmembrane helix</keyword>
<comment type="similarity">
    <text evidence="8">Belongs to the TRAP transporter small permease family.</text>
</comment>
<dbReference type="PANTHER" id="PTHR35011:SF2">
    <property type="entry name" value="2,3-DIKETO-L-GULONATE TRAP TRANSPORTER SMALL PERMEASE PROTEIN YIAM"/>
    <property type="match status" value="1"/>
</dbReference>
<evidence type="ECO:0000256" key="3">
    <source>
        <dbReference type="ARBA" id="ARBA00022475"/>
    </source>
</evidence>
<keyword evidence="4" id="KW-0997">Cell inner membrane</keyword>
<dbReference type="RefSeq" id="WP_209511831.1">
    <property type="nucleotide sequence ID" value="NZ_JAGGKS010000005.1"/>
</dbReference>
<gene>
    <name evidence="11" type="ORF">J2Z76_001963</name>
</gene>
<dbReference type="Proteomes" id="UP001519342">
    <property type="component" value="Unassembled WGS sequence"/>
</dbReference>
<dbReference type="Pfam" id="PF04290">
    <property type="entry name" value="DctQ"/>
    <property type="match status" value="1"/>
</dbReference>
<feature type="transmembrane region" description="Helical" evidence="9">
    <location>
        <begin position="90"/>
        <end position="108"/>
    </location>
</feature>
<keyword evidence="12" id="KW-1185">Reference proteome</keyword>